<dbReference type="InterPro" id="IPR039551">
    <property type="entry name" value="Cho/carn_acyl_trans"/>
</dbReference>
<dbReference type="PANTHER" id="PTHR22589">
    <property type="entry name" value="CARNITINE O-ACYLTRANSFERASE"/>
    <property type="match status" value="1"/>
</dbReference>
<feature type="compositionally biased region" description="Low complexity" evidence="4">
    <location>
        <begin position="807"/>
        <end position="819"/>
    </location>
</feature>
<dbReference type="PANTHER" id="PTHR22589:SF48">
    <property type="entry name" value="CARNITINE O-ACETYLTRANSFERASE YAT2"/>
    <property type="match status" value="1"/>
</dbReference>
<reference evidence="7" key="1">
    <citation type="submission" date="2019-03" db="EMBL/GenBank/DDBJ databases">
        <title>Snf2 controls pulcherriminic acid biosynthesis and connects pigmentation and antifungal activity of the yeast Metschnikowia pulcherrima.</title>
        <authorList>
            <person name="Gore-Lloyd D."/>
            <person name="Sumann I."/>
            <person name="Brachmann A.O."/>
            <person name="Schneeberger K."/>
            <person name="Ortiz-Merino R.A."/>
            <person name="Moreno-Beltran M."/>
            <person name="Schlaefli M."/>
            <person name="Kirner P."/>
            <person name="Santos Kron A."/>
            <person name="Wolfe K.H."/>
            <person name="Piel J."/>
            <person name="Ahrens C.H."/>
            <person name="Henk D."/>
            <person name="Freimoser F.M."/>
        </authorList>
    </citation>
    <scope>NUCLEOTIDE SEQUENCE [LARGE SCALE GENOMIC DNA]</scope>
    <source>
        <strain evidence="7">APC 1.2</strain>
    </source>
</reference>
<dbReference type="AlphaFoldDB" id="A0A4P6XWT6"/>
<dbReference type="GO" id="GO:0009437">
    <property type="term" value="P:carnitine metabolic process"/>
    <property type="evidence" value="ECO:0007669"/>
    <property type="project" value="TreeGrafter"/>
</dbReference>
<keyword evidence="3" id="KW-0012">Acyltransferase</keyword>
<dbReference type="GO" id="GO:0005829">
    <property type="term" value="C:cytosol"/>
    <property type="evidence" value="ECO:0007669"/>
    <property type="project" value="TreeGrafter"/>
</dbReference>
<organism evidence="6 7">
    <name type="scientific">Metschnikowia aff. pulcherrima</name>
    <dbReference type="NCBI Taxonomy" id="2163413"/>
    <lineage>
        <taxon>Eukaryota</taxon>
        <taxon>Fungi</taxon>
        <taxon>Dikarya</taxon>
        <taxon>Ascomycota</taxon>
        <taxon>Saccharomycotina</taxon>
        <taxon>Pichiomycetes</taxon>
        <taxon>Metschnikowiaceae</taxon>
        <taxon>Metschnikowia</taxon>
    </lineage>
</organism>
<dbReference type="STRING" id="2163413.A0A4P6XWT6"/>
<dbReference type="Pfam" id="PF00755">
    <property type="entry name" value="Carn_acyltransf"/>
    <property type="match status" value="1"/>
</dbReference>
<evidence type="ECO:0000259" key="5">
    <source>
        <dbReference type="Pfam" id="PF00755"/>
    </source>
</evidence>
<dbReference type="InterPro" id="IPR000542">
    <property type="entry name" value="Carn_acyl_trans"/>
</dbReference>
<keyword evidence="7" id="KW-1185">Reference proteome</keyword>
<evidence type="ECO:0000256" key="3">
    <source>
        <dbReference type="ARBA" id="ARBA00023315"/>
    </source>
</evidence>
<dbReference type="InterPro" id="IPR042231">
    <property type="entry name" value="Cho/carn_acyl_trans_2"/>
</dbReference>
<keyword evidence="2 6" id="KW-0808">Transferase</keyword>
<sequence length="828" mass="92896">MDFLFAAEEDVPKLPVPPLDETLRQVSVALKPLLSSEEFEEFLQESAQFKANENILRIQAHLEAAAENPGVGCYLDVVNGASYPGIYGDLRGDILPRNPYLVLEEDPYAMTINPPNQAQRMASLVNSSLKFIVTMRNGTLKPDVTPKAQRPLTMNCYRNLFGTTRVPAPHHLVTIKKYDEVNESRHVVFICNNQFYSLEVLTKSVNSADEKTKHELWFGDTELAVIVQAIIDDATAVDRVSLVNNGIGLITTQTYGVWGNARIELERLSPDTLHVIDNALFVAVLDTTIAPVTEQEKTKAISHGTLILADGTNIQIGSCASRWYDKLQLIVTANAVAGIVWESTSMDSTAILRFISDIYTDLILKLARNINGAEGTLFDQNIKFASQKDHPLKPAAHVLQFEKTPELSVLVHLSETRLADLLNQHEYKTLTMKLDTLLLSKIKILTDSFLQIGFQLAYFALYGKLANTLEPITTRKFRDARTELIAVQNDDVANLVKLYITSADNRKKWDAFKACCEIHTIQYRDAMAGKGFERHLNALYQVSTRPNAVNNLNEINRHTGLPPIPSFDQMSPGGTPFLSGTMFERLTNAELLISNCGNPALRLFGIPPAIDQGFGIGYIIHKDEVVVTVSSKHRQTERFLDTFKSFMSEIKRIVSQESDLVMALAESENRKLELKTIRIQKELSKVNLRSSLMRHPIDITLDTPNLEPFPSHHHSQDLSDEEYKYLGGYGYFDMGQVTLRGDQIYHTELSLNLRITLSFNSKANSRHLSHSNLHAFAKKHLQANDMKERFSLSEKIRERLTDLSLSTSSLSGSEHTSTSRPQTRKASL</sequence>
<feature type="domain" description="Choline/carnitine acyltransferase" evidence="5">
    <location>
        <begin position="14"/>
        <end position="644"/>
    </location>
</feature>
<gene>
    <name evidence="6" type="primary">MPUL0F01850</name>
    <name evidence="6" type="ORF">METSCH_F01850</name>
</gene>
<dbReference type="Proteomes" id="UP000292447">
    <property type="component" value="Chromosome VI"/>
</dbReference>
<feature type="region of interest" description="Disordered" evidence="4">
    <location>
        <begin position="807"/>
        <end position="828"/>
    </location>
</feature>
<dbReference type="SUPFAM" id="SSF52777">
    <property type="entry name" value="CoA-dependent acyltransferases"/>
    <property type="match status" value="2"/>
</dbReference>
<dbReference type="InterPro" id="IPR023213">
    <property type="entry name" value="CAT-like_dom_sf"/>
</dbReference>
<dbReference type="Gene3D" id="3.30.559.10">
    <property type="entry name" value="Chloramphenicol acetyltransferase-like domain"/>
    <property type="match status" value="1"/>
</dbReference>
<accession>A0A4P6XWT6</accession>
<dbReference type="GO" id="GO:0004092">
    <property type="term" value="F:carnitine O-acetyltransferase activity"/>
    <property type="evidence" value="ECO:0007669"/>
    <property type="project" value="TreeGrafter"/>
</dbReference>
<dbReference type="EMBL" id="CP034461">
    <property type="protein sequence ID" value="QBM90601.1"/>
    <property type="molecule type" value="Genomic_DNA"/>
</dbReference>
<evidence type="ECO:0000313" key="7">
    <source>
        <dbReference type="Proteomes" id="UP000292447"/>
    </source>
</evidence>
<protein>
    <submittedName>
        <fullName evidence="6">Carnitine O-acetyltransferase</fullName>
    </submittedName>
</protein>
<dbReference type="Gene3D" id="3.30.559.70">
    <property type="entry name" value="Choline/Carnitine o-acyltransferase, domain 2"/>
    <property type="match status" value="1"/>
</dbReference>
<evidence type="ECO:0000256" key="4">
    <source>
        <dbReference type="SAM" id="MobiDB-lite"/>
    </source>
</evidence>
<evidence type="ECO:0000256" key="2">
    <source>
        <dbReference type="ARBA" id="ARBA00022679"/>
    </source>
</evidence>
<evidence type="ECO:0000313" key="6">
    <source>
        <dbReference type="EMBL" id="QBM90601.1"/>
    </source>
</evidence>
<evidence type="ECO:0000256" key="1">
    <source>
        <dbReference type="ARBA" id="ARBA00005232"/>
    </source>
</evidence>
<comment type="similarity">
    <text evidence="1">Belongs to the carnitine/choline acetyltransferase family.</text>
</comment>
<name>A0A4P6XWT6_9ASCO</name>
<proteinExistence type="inferred from homology"/>